<feature type="compositionally biased region" description="Polar residues" evidence="1">
    <location>
        <begin position="391"/>
        <end position="415"/>
    </location>
</feature>
<feature type="region of interest" description="Disordered" evidence="1">
    <location>
        <begin position="1"/>
        <end position="420"/>
    </location>
</feature>
<dbReference type="SMART" id="SM00731">
    <property type="entry name" value="SprT"/>
    <property type="match status" value="1"/>
</dbReference>
<proteinExistence type="predicted"/>
<dbReference type="Pfam" id="PF10263">
    <property type="entry name" value="SprT-like"/>
    <property type="match status" value="1"/>
</dbReference>
<dbReference type="AlphaFoldDB" id="A0A225AQ00"/>
<dbReference type="Pfam" id="PF17283">
    <property type="entry name" value="Zn_ribbon_SprT"/>
    <property type="match status" value="1"/>
</dbReference>
<reference evidence="3 4" key="1">
    <citation type="submission" date="2015-06" db="EMBL/GenBank/DDBJ databases">
        <title>Talaromyces atroroseus IBT 11181 draft genome.</title>
        <authorList>
            <person name="Rasmussen K.B."/>
            <person name="Rasmussen S."/>
            <person name="Petersen B."/>
            <person name="Sicheritz-Ponten T."/>
            <person name="Mortensen U.H."/>
            <person name="Thrane U."/>
        </authorList>
    </citation>
    <scope>NUCLEOTIDE SEQUENCE [LARGE SCALE GENOMIC DNA]</scope>
    <source>
        <strain evidence="3 4">IBT 11181</strain>
    </source>
</reference>
<dbReference type="STRING" id="1441469.A0A225AQ00"/>
<keyword evidence="4" id="KW-1185">Reference proteome</keyword>
<organism evidence="3 4">
    <name type="scientific">Talaromyces atroroseus</name>
    <dbReference type="NCBI Taxonomy" id="1441469"/>
    <lineage>
        <taxon>Eukaryota</taxon>
        <taxon>Fungi</taxon>
        <taxon>Dikarya</taxon>
        <taxon>Ascomycota</taxon>
        <taxon>Pezizomycotina</taxon>
        <taxon>Eurotiomycetes</taxon>
        <taxon>Eurotiomycetidae</taxon>
        <taxon>Eurotiales</taxon>
        <taxon>Trichocomaceae</taxon>
        <taxon>Talaromyces</taxon>
        <taxon>Talaromyces sect. Trachyspermi</taxon>
    </lineage>
</organism>
<gene>
    <name evidence="3" type="ORF">UA08_00647</name>
</gene>
<feature type="region of interest" description="Disordered" evidence="1">
    <location>
        <begin position="433"/>
        <end position="470"/>
    </location>
</feature>
<feature type="compositionally biased region" description="Acidic residues" evidence="1">
    <location>
        <begin position="202"/>
        <end position="252"/>
    </location>
</feature>
<dbReference type="OrthoDB" id="20772at2759"/>
<feature type="compositionally biased region" description="Polar residues" evidence="1">
    <location>
        <begin position="345"/>
        <end position="354"/>
    </location>
</feature>
<evidence type="ECO:0000256" key="1">
    <source>
        <dbReference type="SAM" id="MobiDB-lite"/>
    </source>
</evidence>
<feature type="compositionally biased region" description="Low complexity" evidence="1">
    <location>
        <begin position="461"/>
        <end position="470"/>
    </location>
</feature>
<feature type="compositionally biased region" description="Basic and acidic residues" evidence="1">
    <location>
        <begin position="42"/>
        <end position="58"/>
    </location>
</feature>
<dbReference type="InterPro" id="IPR006640">
    <property type="entry name" value="SprT-like_domain"/>
</dbReference>
<dbReference type="Proteomes" id="UP000214365">
    <property type="component" value="Unassembled WGS sequence"/>
</dbReference>
<dbReference type="PANTHER" id="PTHR23099:SF0">
    <property type="entry name" value="GERM CELL NUCLEAR ACIDIC PROTEIN"/>
    <property type="match status" value="1"/>
</dbReference>
<dbReference type="RefSeq" id="XP_020123822.1">
    <property type="nucleotide sequence ID" value="XM_020260476.1"/>
</dbReference>
<evidence type="ECO:0000259" key="2">
    <source>
        <dbReference type="SMART" id="SM00731"/>
    </source>
</evidence>
<protein>
    <recommendedName>
        <fullName evidence="2">SprT-like domain-containing protein</fullName>
    </recommendedName>
</protein>
<accession>A0A225AQ00</accession>
<dbReference type="GeneID" id="31000402"/>
<feature type="compositionally biased region" description="Basic residues" evidence="1">
    <location>
        <begin position="260"/>
        <end position="270"/>
    </location>
</feature>
<dbReference type="EMBL" id="LFMY01000001">
    <property type="protein sequence ID" value="OKL63701.1"/>
    <property type="molecule type" value="Genomic_DNA"/>
</dbReference>
<feature type="compositionally biased region" description="Polar residues" evidence="1">
    <location>
        <begin position="312"/>
        <end position="323"/>
    </location>
</feature>
<dbReference type="GO" id="GO:0006950">
    <property type="term" value="P:response to stress"/>
    <property type="evidence" value="ECO:0007669"/>
    <property type="project" value="UniProtKB-ARBA"/>
</dbReference>
<feature type="compositionally biased region" description="Polar residues" evidence="1">
    <location>
        <begin position="97"/>
        <end position="106"/>
    </location>
</feature>
<sequence>MARLNASNLTVVYGRQSPSTATKTRPHSFQRTTISSPLRPKPKQEARIRSEFADFKIFEDDDNDDDDEKEERSADEAYRDPFTEPSRITQKRPLKLTHTNSITSGLSKRASHESSVSLSSQSRSSSELDEEESSDKENIFLDDEAEEASDESEEEEGEADSRDLAELEGGSILVGGEGREESGAETQTPQFMRYRESKLKEESDDSPSEYNSDSDSEDEDNSLQDFIVSDDEDLSYYESENGLDEEDEEEEEVKPPTPKPTRRRLIRGRKPRESNIIAQTKELNVSVEDYSPHLAGPGTPPKTSNRKGPPRLTSSFTHLSPNGTHDEGIEISKTNKAKRRPLRESINSVSSTPENTRRKQEKKMHTPPSSPSKIVLPSPSKTSHRIPPSPHRQSSDAFWSQEVTNQWNDQWSPPKQKTKSRALERLLAALDEESTEADADGVNIESDRKRSNTAIKDVTISSPTKSPSKTALKKAEIAQRKEAMARKKAFDDKKTALAQDFLSALDEATSGGQVTQLAKSTGGIKIAWSKTLRSTAGRAKWRQEKIKQPGAEIKHLHHASIELAEHVIDDENRLLNTLAHEYCHLANYMVSGIRTQPHGTSFKEWGRKCVDAIRSHPEYKNYPIEVTTKHSYEIDYKYVWMCIDCGHKYGRHSKSIDPTKAGCSLCKGGLQQVKPKPRKPAAAPALPRKNFFSKNVLNEVAIDNMVESLGNANLGG</sequence>
<dbReference type="GO" id="GO:0005634">
    <property type="term" value="C:nucleus"/>
    <property type="evidence" value="ECO:0007669"/>
    <property type="project" value="TreeGrafter"/>
</dbReference>
<feature type="compositionally biased region" description="Basic and acidic residues" evidence="1">
    <location>
        <begin position="70"/>
        <end position="82"/>
    </location>
</feature>
<evidence type="ECO:0000313" key="4">
    <source>
        <dbReference type="Proteomes" id="UP000214365"/>
    </source>
</evidence>
<dbReference type="PANTHER" id="PTHR23099">
    <property type="entry name" value="TRANSCRIPTIONAL REGULATOR"/>
    <property type="match status" value="1"/>
</dbReference>
<feature type="compositionally biased region" description="Low complexity" evidence="1">
    <location>
        <begin position="113"/>
        <end position="125"/>
    </location>
</feature>
<evidence type="ECO:0000313" key="3">
    <source>
        <dbReference type="EMBL" id="OKL63701.1"/>
    </source>
</evidence>
<comment type="caution">
    <text evidence="3">The sequence shown here is derived from an EMBL/GenBank/DDBJ whole genome shotgun (WGS) entry which is preliminary data.</text>
</comment>
<name>A0A225AQ00_TALAT</name>
<dbReference type="InterPro" id="IPR035240">
    <property type="entry name" value="SprT_Zn_ribbon"/>
</dbReference>
<feature type="domain" description="SprT-like" evidence="2">
    <location>
        <begin position="499"/>
        <end position="673"/>
    </location>
</feature>
<feature type="compositionally biased region" description="Acidic residues" evidence="1">
    <location>
        <begin position="59"/>
        <end position="69"/>
    </location>
</feature>
<feature type="compositionally biased region" description="Polar residues" evidence="1">
    <location>
        <begin position="1"/>
        <end position="36"/>
    </location>
</feature>
<feature type="compositionally biased region" description="Acidic residues" evidence="1">
    <location>
        <begin position="127"/>
        <end position="158"/>
    </location>
</feature>